<evidence type="ECO:0000313" key="2">
    <source>
        <dbReference type="EMBL" id="RFN43219.1"/>
    </source>
</evidence>
<evidence type="ECO:0000256" key="1">
    <source>
        <dbReference type="SAM" id="SignalP"/>
    </source>
</evidence>
<evidence type="ECO:0000313" key="3">
    <source>
        <dbReference type="Proteomes" id="UP000265631"/>
    </source>
</evidence>
<comment type="caution">
    <text evidence="2">The sequence shown here is derived from an EMBL/GenBank/DDBJ whole genome shotgun (WGS) entry which is preliminary data.</text>
</comment>
<gene>
    <name evidence="2" type="ORF">FIE12Z_12544</name>
</gene>
<name>A0A395M837_9HYPO</name>
<dbReference type="EMBL" id="PXXK01000624">
    <property type="protein sequence ID" value="RFN43219.1"/>
    <property type="molecule type" value="Genomic_DNA"/>
</dbReference>
<sequence>MKFHTVLAFFAAAVSATGPPTCKGSAPSYCKYTSNRDAVDCKKLFVKSYINVATCQLPAKTITSTRTNRPTKHITKTLAPPPRFTKVYTTVTKTGKPTTPPTITITATSTKIDTTVLTDKTTIVDLRTITKIEYNDVIDVKTITQTTTSTTMVPFNDDKFCTRKKRALAKRLPTSCSCFLTATKPAATKVATVTKNLPVVTHTVYKFGGPRKVIRLIVTIFRYKNGPTLTAPETTTTSTATITQTDRTLVTVVDAQVTITTVTEDSVESITVTEGKTATATATQHPCDNAGSFRPIKDFMSSPYVGFTYAKPVSGDNAVKECCQACYTIQDHLMHNPT</sequence>
<organism evidence="2 3">
    <name type="scientific">Fusarium flagelliforme</name>
    <dbReference type="NCBI Taxonomy" id="2675880"/>
    <lineage>
        <taxon>Eukaryota</taxon>
        <taxon>Fungi</taxon>
        <taxon>Dikarya</taxon>
        <taxon>Ascomycota</taxon>
        <taxon>Pezizomycotina</taxon>
        <taxon>Sordariomycetes</taxon>
        <taxon>Hypocreomycetidae</taxon>
        <taxon>Hypocreales</taxon>
        <taxon>Nectriaceae</taxon>
        <taxon>Fusarium</taxon>
        <taxon>Fusarium incarnatum-equiseti species complex</taxon>
    </lineage>
</organism>
<dbReference type="STRING" id="2594813.A0A395M837"/>
<reference evidence="2 3" key="1">
    <citation type="journal article" date="2018" name="PLoS Pathog.">
        <title>Evolution of structural diversity of trichothecenes, a family of toxins produced by plant pathogenic and entomopathogenic fungi.</title>
        <authorList>
            <person name="Proctor R.H."/>
            <person name="McCormick S.P."/>
            <person name="Kim H.S."/>
            <person name="Cardoza R.E."/>
            <person name="Stanley A.M."/>
            <person name="Lindo L."/>
            <person name="Kelly A."/>
            <person name="Brown D.W."/>
            <person name="Lee T."/>
            <person name="Vaughan M.M."/>
            <person name="Alexander N.J."/>
            <person name="Busman M."/>
            <person name="Gutierrez S."/>
        </authorList>
    </citation>
    <scope>NUCLEOTIDE SEQUENCE [LARGE SCALE GENOMIC DNA]</scope>
    <source>
        <strain evidence="2 3">NRRL 13405</strain>
    </source>
</reference>
<proteinExistence type="predicted"/>
<keyword evidence="1" id="KW-0732">Signal</keyword>
<feature type="signal peptide" evidence="1">
    <location>
        <begin position="1"/>
        <end position="16"/>
    </location>
</feature>
<feature type="chain" id="PRO_5017482899" evidence="1">
    <location>
        <begin position="17"/>
        <end position="338"/>
    </location>
</feature>
<dbReference type="AlphaFoldDB" id="A0A395M837"/>
<accession>A0A395M837</accession>
<dbReference type="Proteomes" id="UP000265631">
    <property type="component" value="Unassembled WGS sequence"/>
</dbReference>
<keyword evidence="3" id="KW-1185">Reference proteome</keyword>
<protein>
    <submittedName>
        <fullName evidence="2">Uncharacterized protein</fullName>
    </submittedName>
</protein>